<keyword evidence="1" id="KW-0489">Methyltransferase</keyword>
<reference evidence="1 2" key="1">
    <citation type="submission" date="2016-08" db="EMBL/GenBank/DDBJ databases">
        <title>A novel genetic cassette of butanologenic Thermoanaerobacterium thermosaccharolyticum that directly convert cellulose to butanol.</title>
        <authorList>
            <person name="Li T."/>
            <person name="He J."/>
        </authorList>
    </citation>
    <scope>NUCLEOTIDE SEQUENCE [LARGE SCALE GENOMIC DNA]</scope>
    <source>
        <strain evidence="1 2">TG57</strain>
    </source>
</reference>
<organism evidence="1 2">
    <name type="scientific">Thermoanaerobacterium thermosaccharolyticum</name>
    <name type="common">Clostridium thermosaccharolyticum</name>
    <dbReference type="NCBI Taxonomy" id="1517"/>
    <lineage>
        <taxon>Bacteria</taxon>
        <taxon>Bacillati</taxon>
        <taxon>Bacillota</taxon>
        <taxon>Clostridia</taxon>
        <taxon>Thermoanaerobacterales</taxon>
        <taxon>Thermoanaerobacteraceae</taxon>
        <taxon>Thermoanaerobacterium</taxon>
    </lineage>
</organism>
<dbReference type="InterPro" id="IPR052356">
    <property type="entry name" value="Thiol_S-MT"/>
</dbReference>
<gene>
    <name evidence="1" type="ORF">Thert_02420</name>
</gene>
<dbReference type="GO" id="GO:0008757">
    <property type="term" value="F:S-adenosylmethionine-dependent methyltransferase activity"/>
    <property type="evidence" value="ECO:0007669"/>
    <property type="project" value="InterPro"/>
</dbReference>
<dbReference type="CDD" id="cd02440">
    <property type="entry name" value="AdoMet_MTases"/>
    <property type="match status" value="1"/>
</dbReference>
<sequence>MGSSTNRTEIIKRRYERIAKYYDLMESLMESSGGKRWRKMLWSEVSGNTILEAGIGTGSNILYYPEGKNIYGIDFSPKMVEIAKDKAKRYGKDVDIRVMDIENLEFNDNTFDAIVTSCVFCSVPDPIKGLKELKRVLKNDGKLFMLEHVRSKKLIIGTLMDILNPLTVNTWGANINRDTVKNLKISGFKILKEENLALDIMKLIIAGK</sequence>
<dbReference type="GO" id="GO:0032259">
    <property type="term" value="P:methylation"/>
    <property type="evidence" value="ECO:0007669"/>
    <property type="project" value="UniProtKB-KW"/>
</dbReference>
<dbReference type="InterPro" id="IPR013216">
    <property type="entry name" value="Methyltransf_11"/>
</dbReference>
<dbReference type="InterPro" id="IPR029063">
    <property type="entry name" value="SAM-dependent_MTases_sf"/>
</dbReference>
<dbReference type="EMBL" id="CP016893">
    <property type="protein sequence ID" value="AST58316.1"/>
    <property type="molecule type" value="Genomic_DNA"/>
</dbReference>
<dbReference type="Pfam" id="PF08241">
    <property type="entry name" value="Methyltransf_11"/>
    <property type="match status" value="1"/>
</dbReference>
<dbReference type="PANTHER" id="PTHR45036">
    <property type="entry name" value="METHYLTRANSFERASE LIKE 7B"/>
    <property type="match status" value="1"/>
</dbReference>
<evidence type="ECO:0000313" key="1">
    <source>
        <dbReference type="EMBL" id="AST58316.1"/>
    </source>
</evidence>
<dbReference type="RefSeq" id="WP_094397666.1">
    <property type="nucleotide sequence ID" value="NZ_CP016893.1"/>
</dbReference>
<dbReference type="Gene3D" id="3.40.50.150">
    <property type="entry name" value="Vaccinia Virus protein VP39"/>
    <property type="match status" value="1"/>
</dbReference>
<keyword evidence="1" id="KW-0808">Transferase</keyword>
<accession>A0A223I0P9</accession>
<evidence type="ECO:0000313" key="2">
    <source>
        <dbReference type="Proteomes" id="UP000214975"/>
    </source>
</evidence>
<protein>
    <submittedName>
        <fullName evidence="1">Methyltransferase type 11</fullName>
    </submittedName>
</protein>
<dbReference type="AlphaFoldDB" id="A0A223I0P9"/>
<dbReference type="PANTHER" id="PTHR45036:SF1">
    <property type="entry name" value="METHYLTRANSFERASE LIKE 7A"/>
    <property type="match status" value="1"/>
</dbReference>
<dbReference type="SUPFAM" id="SSF53335">
    <property type="entry name" value="S-adenosyl-L-methionine-dependent methyltransferases"/>
    <property type="match status" value="1"/>
</dbReference>
<dbReference type="Proteomes" id="UP000214975">
    <property type="component" value="Chromosome"/>
</dbReference>
<proteinExistence type="predicted"/>
<name>A0A223I0P9_THETR</name>